<dbReference type="AlphaFoldDB" id="A0AAD8MFN8"/>
<evidence type="ECO:0000256" key="1">
    <source>
        <dbReference type="SAM" id="MobiDB-lite"/>
    </source>
</evidence>
<sequence length="156" mass="16751">MDLPSLNNQPLSLDMVGRKRIRNDTDVELASNKHRKLDLASGSTVLPRYTPDIDSLDITVNLQMPEDVVVLGTNEDLASRPRSVTLSFDCEQRHKRAIPSDVVENPQVKAAAGAGDGGKLDALILDQMVDYGHLGSGSPGDVDGDNADARCPQDSS</sequence>
<reference evidence="2" key="1">
    <citation type="submission" date="2023-02" db="EMBL/GenBank/DDBJ databases">
        <title>Genome of toxic invasive species Heracleum sosnowskyi carries increased number of genes despite the absence of recent whole-genome duplications.</title>
        <authorList>
            <person name="Schelkunov M."/>
            <person name="Shtratnikova V."/>
            <person name="Makarenko M."/>
            <person name="Klepikova A."/>
            <person name="Omelchenko D."/>
            <person name="Novikova G."/>
            <person name="Obukhova E."/>
            <person name="Bogdanov V."/>
            <person name="Penin A."/>
            <person name="Logacheva M."/>
        </authorList>
    </citation>
    <scope>NUCLEOTIDE SEQUENCE</scope>
    <source>
        <strain evidence="2">Hsosn_3</strain>
        <tissue evidence="2">Leaf</tissue>
    </source>
</reference>
<proteinExistence type="predicted"/>
<keyword evidence="3" id="KW-1185">Reference proteome</keyword>
<evidence type="ECO:0000313" key="3">
    <source>
        <dbReference type="Proteomes" id="UP001237642"/>
    </source>
</evidence>
<organism evidence="2 3">
    <name type="scientific">Heracleum sosnowskyi</name>
    <dbReference type="NCBI Taxonomy" id="360622"/>
    <lineage>
        <taxon>Eukaryota</taxon>
        <taxon>Viridiplantae</taxon>
        <taxon>Streptophyta</taxon>
        <taxon>Embryophyta</taxon>
        <taxon>Tracheophyta</taxon>
        <taxon>Spermatophyta</taxon>
        <taxon>Magnoliopsida</taxon>
        <taxon>eudicotyledons</taxon>
        <taxon>Gunneridae</taxon>
        <taxon>Pentapetalae</taxon>
        <taxon>asterids</taxon>
        <taxon>campanulids</taxon>
        <taxon>Apiales</taxon>
        <taxon>Apiaceae</taxon>
        <taxon>Apioideae</taxon>
        <taxon>apioid superclade</taxon>
        <taxon>Tordylieae</taxon>
        <taxon>Tordyliinae</taxon>
        <taxon>Heracleum</taxon>
    </lineage>
</organism>
<evidence type="ECO:0000313" key="2">
    <source>
        <dbReference type="EMBL" id="KAK1374145.1"/>
    </source>
</evidence>
<gene>
    <name evidence="2" type="ORF">POM88_030338</name>
</gene>
<dbReference type="EMBL" id="JAUIZM010000007">
    <property type="protein sequence ID" value="KAK1374145.1"/>
    <property type="molecule type" value="Genomic_DNA"/>
</dbReference>
<name>A0AAD8MFN8_9APIA</name>
<reference evidence="2" key="2">
    <citation type="submission" date="2023-05" db="EMBL/GenBank/DDBJ databases">
        <authorList>
            <person name="Schelkunov M.I."/>
        </authorList>
    </citation>
    <scope>NUCLEOTIDE SEQUENCE</scope>
    <source>
        <strain evidence="2">Hsosn_3</strain>
        <tissue evidence="2">Leaf</tissue>
    </source>
</reference>
<accession>A0AAD8MFN8</accession>
<comment type="caution">
    <text evidence="2">The sequence shown here is derived from an EMBL/GenBank/DDBJ whole genome shotgun (WGS) entry which is preliminary data.</text>
</comment>
<feature type="region of interest" description="Disordered" evidence="1">
    <location>
        <begin position="134"/>
        <end position="156"/>
    </location>
</feature>
<protein>
    <submittedName>
        <fullName evidence="2">Uncharacterized protein</fullName>
    </submittedName>
</protein>
<dbReference type="Proteomes" id="UP001237642">
    <property type="component" value="Unassembled WGS sequence"/>
</dbReference>